<keyword evidence="4" id="KW-1185">Reference proteome</keyword>
<dbReference type="EMBL" id="MQUQ01000003">
    <property type="protein sequence ID" value="OLZ55195.1"/>
    <property type="molecule type" value="Genomic_DNA"/>
</dbReference>
<dbReference type="RefSeq" id="WP_076155786.1">
    <property type="nucleotide sequence ID" value="NZ_JBEZVB010000010.1"/>
</dbReference>
<dbReference type="OrthoDB" id="8440251at2"/>
<feature type="region of interest" description="Disordered" evidence="1">
    <location>
        <begin position="156"/>
        <end position="198"/>
    </location>
</feature>
<keyword evidence="2" id="KW-1133">Transmembrane helix</keyword>
<sequence>MERKWLDGSRTSLSRRWQHRGGTWWWAVFVIVVPVALSAAVAMTALLMFVNVGGDPKSQLELIKTGLTVGAGTGGVVALVLAGRRQWSTEHDAAERRLTELYVKAVEQLGSDKPVVRHGGLYALERVAQDNPDHRQVVVDVICAYLRAPFQLPGAPRPRNRSGIYRPLASSRRPAHDRASSGEQVESPTVAELDEDARQEREIRLTAQRILTRNLKPGNNPNHPAKTFWKDINLDLTGATLINFNLLHCQINKASFIKATFTDHTWFQKTTFTDHAMFEEATFINHAWFLDATFTRAASFYGTTFTRAALFDDATFTGHATFDKAIFTSATSFDKATFTSNTSCPGAPFAAVPGAQGARIRADSSKPDFKGSSWPLGWTAELPERAEQAWVRLVPVPIVLVAPGEVSGGRGIALDAVR</sequence>
<dbReference type="STRING" id="76021.BS329_04005"/>
<dbReference type="Proteomes" id="UP000187486">
    <property type="component" value="Unassembled WGS sequence"/>
</dbReference>
<evidence type="ECO:0008006" key="5">
    <source>
        <dbReference type="Google" id="ProtNLM"/>
    </source>
</evidence>
<evidence type="ECO:0000256" key="2">
    <source>
        <dbReference type="SAM" id="Phobius"/>
    </source>
</evidence>
<comment type="caution">
    <text evidence="3">The sequence shown here is derived from an EMBL/GenBank/DDBJ whole genome shotgun (WGS) entry which is preliminary data.</text>
</comment>
<proteinExistence type="predicted"/>
<dbReference type="AlphaFoldDB" id="A0A1R0L088"/>
<organism evidence="3 4">
    <name type="scientific">Amycolatopsis coloradensis</name>
    <dbReference type="NCBI Taxonomy" id="76021"/>
    <lineage>
        <taxon>Bacteria</taxon>
        <taxon>Bacillati</taxon>
        <taxon>Actinomycetota</taxon>
        <taxon>Actinomycetes</taxon>
        <taxon>Pseudonocardiales</taxon>
        <taxon>Pseudonocardiaceae</taxon>
        <taxon>Amycolatopsis</taxon>
    </lineage>
</organism>
<gene>
    <name evidence="3" type="ORF">BS329_04005</name>
</gene>
<dbReference type="InterPro" id="IPR001646">
    <property type="entry name" value="5peptide_repeat"/>
</dbReference>
<dbReference type="SUPFAM" id="SSF141571">
    <property type="entry name" value="Pentapeptide repeat-like"/>
    <property type="match status" value="1"/>
</dbReference>
<keyword evidence="2" id="KW-0812">Transmembrane</keyword>
<keyword evidence="2" id="KW-0472">Membrane</keyword>
<protein>
    <recommendedName>
        <fullName evidence="5">Pentapeptide repeat-containing protein</fullName>
    </recommendedName>
</protein>
<evidence type="ECO:0000313" key="3">
    <source>
        <dbReference type="EMBL" id="OLZ55195.1"/>
    </source>
</evidence>
<dbReference type="Pfam" id="PF13576">
    <property type="entry name" value="Pentapeptide_3"/>
    <property type="match status" value="1"/>
</dbReference>
<feature type="transmembrane region" description="Helical" evidence="2">
    <location>
        <begin position="24"/>
        <end position="50"/>
    </location>
</feature>
<evidence type="ECO:0000256" key="1">
    <source>
        <dbReference type="SAM" id="MobiDB-lite"/>
    </source>
</evidence>
<accession>A0A1R0L088</accession>
<reference evidence="3 4" key="1">
    <citation type="submission" date="2016-01" db="EMBL/GenBank/DDBJ databases">
        <title>Amycolatopsis coloradensis genome sequencing and assembly.</title>
        <authorList>
            <person name="Mayilraj S."/>
        </authorList>
    </citation>
    <scope>NUCLEOTIDE SEQUENCE [LARGE SCALE GENOMIC DNA]</scope>
    <source>
        <strain evidence="3 4">DSM 44225</strain>
    </source>
</reference>
<evidence type="ECO:0000313" key="4">
    <source>
        <dbReference type="Proteomes" id="UP000187486"/>
    </source>
</evidence>
<dbReference type="Gene3D" id="2.160.20.80">
    <property type="entry name" value="E3 ubiquitin-protein ligase SopA"/>
    <property type="match status" value="1"/>
</dbReference>
<name>A0A1R0L088_9PSEU</name>